<evidence type="ECO:0008006" key="4">
    <source>
        <dbReference type="Google" id="ProtNLM"/>
    </source>
</evidence>
<dbReference type="EMBL" id="JEMC01002270">
    <property type="protein sequence ID" value="KYF89166.1"/>
    <property type="molecule type" value="Genomic_DNA"/>
</dbReference>
<dbReference type="AlphaFoldDB" id="A0A150SCB7"/>
<accession>A0A150SCB7</accession>
<name>A0A150SCB7_SORCE</name>
<dbReference type="Proteomes" id="UP000075515">
    <property type="component" value="Unassembled WGS sequence"/>
</dbReference>
<proteinExistence type="predicted"/>
<comment type="caution">
    <text evidence="2">The sequence shown here is derived from an EMBL/GenBank/DDBJ whole genome shotgun (WGS) entry which is preliminary data.</text>
</comment>
<organism evidence="2 3">
    <name type="scientific">Sorangium cellulosum</name>
    <name type="common">Polyangium cellulosum</name>
    <dbReference type="NCBI Taxonomy" id="56"/>
    <lineage>
        <taxon>Bacteria</taxon>
        <taxon>Pseudomonadati</taxon>
        <taxon>Myxococcota</taxon>
        <taxon>Polyangia</taxon>
        <taxon>Polyangiales</taxon>
        <taxon>Polyangiaceae</taxon>
        <taxon>Sorangium</taxon>
    </lineage>
</organism>
<protein>
    <recommendedName>
        <fullName evidence="4">Transposase</fullName>
    </recommendedName>
</protein>
<gene>
    <name evidence="2" type="ORF">BE18_45335</name>
</gene>
<sequence>MAGKRRTEAERAIIYAGVMGGLSNEGVDALLRQVGGRPLASSSYQWVKKQYVPYFRNDPSRLGVAIEHPPTSGQVKDALDQDRREEQAAIRDLTQTDD</sequence>
<feature type="region of interest" description="Disordered" evidence="1">
    <location>
        <begin position="65"/>
        <end position="84"/>
    </location>
</feature>
<reference evidence="2 3" key="1">
    <citation type="submission" date="2014-02" db="EMBL/GenBank/DDBJ databases">
        <title>The small core and large imbalanced accessory genome model reveals a collaborative survival strategy of Sorangium cellulosum strains in nature.</title>
        <authorList>
            <person name="Han K."/>
            <person name="Peng R."/>
            <person name="Blom J."/>
            <person name="Li Y.-Z."/>
        </authorList>
    </citation>
    <scope>NUCLEOTIDE SEQUENCE [LARGE SCALE GENOMIC DNA]</scope>
    <source>
        <strain evidence="2 3">So0149</strain>
    </source>
</reference>
<evidence type="ECO:0000313" key="3">
    <source>
        <dbReference type="Proteomes" id="UP000075515"/>
    </source>
</evidence>
<evidence type="ECO:0000256" key="1">
    <source>
        <dbReference type="SAM" id="MobiDB-lite"/>
    </source>
</evidence>
<evidence type="ECO:0000313" key="2">
    <source>
        <dbReference type="EMBL" id="KYF89166.1"/>
    </source>
</evidence>